<reference evidence="1 2" key="1">
    <citation type="submission" date="2024-05" db="EMBL/GenBank/DDBJ databases">
        <title>Culex pipiens pipiens assembly and annotation.</title>
        <authorList>
            <person name="Alout H."/>
            <person name="Durand T."/>
        </authorList>
    </citation>
    <scope>NUCLEOTIDE SEQUENCE [LARGE SCALE GENOMIC DNA]</scope>
    <source>
        <strain evidence="1">HA-2024</strain>
        <tissue evidence="1">Whole body</tissue>
    </source>
</reference>
<dbReference type="Proteomes" id="UP001562425">
    <property type="component" value="Unassembled WGS sequence"/>
</dbReference>
<evidence type="ECO:0000313" key="2">
    <source>
        <dbReference type="Proteomes" id="UP001562425"/>
    </source>
</evidence>
<dbReference type="EMBL" id="JBEHCU010009956">
    <property type="protein sequence ID" value="KAL1378990.1"/>
    <property type="molecule type" value="Genomic_DNA"/>
</dbReference>
<accession>A0ABD1CRW7</accession>
<comment type="caution">
    <text evidence="1">The sequence shown here is derived from an EMBL/GenBank/DDBJ whole genome shotgun (WGS) entry which is preliminary data.</text>
</comment>
<organism evidence="1 2">
    <name type="scientific">Culex pipiens pipiens</name>
    <name type="common">Northern house mosquito</name>
    <dbReference type="NCBI Taxonomy" id="38569"/>
    <lineage>
        <taxon>Eukaryota</taxon>
        <taxon>Metazoa</taxon>
        <taxon>Ecdysozoa</taxon>
        <taxon>Arthropoda</taxon>
        <taxon>Hexapoda</taxon>
        <taxon>Insecta</taxon>
        <taxon>Pterygota</taxon>
        <taxon>Neoptera</taxon>
        <taxon>Endopterygota</taxon>
        <taxon>Diptera</taxon>
        <taxon>Nematocera</taxon>
        <taxon>Culicoidea</taxon>
        <taxon>Culicidae</taxon>
        <taxon>Culicinae</taxon>
        <taxon>Culicini</taxon>
        <taxon>Culex</taxon>
        <taxon>Culex</taxon>
    </lineage>
</organism>
<gene>
    <name evidence="1" type="ORF">pipiens_003864</name>
</gene>
<proteinExistence type="predicted"/>
<keyword evidence="2" id="KW-1185">Reference proteome</keyword>
<protein>
    <submittedName>
        <fullName evidence="1">Uncharacterized protein</fullName>
    </submittedName>
</protein>
<name>A0ABD1CRW7_CULPP</name>
<sequence length="193" mass="21197">MSRGSRVKGCYEPGGHEKEVPERIRETVALVLVPKAAADPEAVQFAQPSRNRVSSGSSTSEVQRKCQLLYAEGPGTALSLESTLVEFIHRSKWKILLQEVQDQAPGTVVVTGCNVLSQSLANPQPLLATHDGTAQDGHATEFTRRFRSRSRLAKKQESRWSDSANDAPDEICECIAESLPSNKTLIMRKIARI</sequence>
<evidence type="ECO:0000313" key="1">
    <source>
        <dbReference type="EMBL" id="KAL1378990.1"/>
    </source>
</evidence>
<dbReference type="AlphaFoldDB" id="A0ABD1CRW7"/>